<protein>
    <submittedName>
        <fullName evidence="2">MRPL40</fullName>
    </submittedName>
</protein>
<evidence type="ECO:0000313" key="3">
    <source>
        <dbReference type="Proteomes" id="UP000694255"/>
    </source>
</evidence>
<dbReference type="Pfam" id="PF22682">
    <property type="entry name" value="Ribosomal_uL24m-like"/>
    <property type="match status" value="1"/>
</dbReference>
<comment type="caution">
    <text evidence="2">The sequence shown here is derived from an EMBL/GenBank/DDBJ whole genome shotgun (WGS) entry which is preliminary data.</text>
</comment>
<accession>A0A8J5QCU5</accession>
<feature type="compositionally biased region" description="Polar residues" evidence="1">
    <location>
        <begin position="327"/>
        <end position="338"/>
    </location>
</feature>
<name>A0A8J5QCU5_9ASCO</name>
<proteinExistence type="predicted"/>
<dbReference type="GeneID" id="73470621"/>
<organism evidence="2 3">
    <name type="scientific">[Candida] subhashii</name>
    <dbReference type="NCBI Taxonomy" id="561895"/>
    <lineage>
        <taxon>Eukaryota</taxon>
        <taxon>Fungi</taxon>
        <taxon>Dikarya</taxon>
        <taxon>Ascomycota</taxon>
        <taxon>Saccharomycotina</taxon>
        <taxon>Pichiomycetes</taxon>
        <taxon>Debaryomycetaceae</taxon>
        <taxon>Spathaspora</taxon>
    </lineage>
</organism>
<keyword evidence="3" id="KW-1185">Reference proteome</keyword>
<reference evidence="2 3" key="1">
    <citation type="journal article" date="2021" name="DNA Res.">
        <title>Genome analysis of Candida subhashii reveals its hybrid nature and dual mitochondrial genome conformations.</title>
        <authorList>
            <person name="Mixao V."/>
            <person name="Hegedusova E."/>
            <person name="Saus E."/>
            <person name="Pryszcz L.P."/>
            <person name="Cillingova A."/>
            <person name="Nosek J."/>
            <person name="Gabaldon T."/>
        </authorList>
    </citation>
    <scope>NUCLEOTIDE SEQUENCE [LARGE SCALE GENOMIC DNA]</scope>
    <source>
        <strain evidence="2 3">CBS 10753</strain>
    </source>
</reference>
<dbReference type="OrthoDB" id="359154at2759"/>
<feature type="region of interest" description="Disordered" evidence="1">
    <location>
        <begin position="327"/>
        <end position="347"/>
    </location>
</feature>
<sequence>MWSRVSSRWKRDPSKYSGSLKQMWNNKMQGAMLPTFESQNRDTVEEKDKKTEIQVGIAKGDSVYIRSGPKKGTIAEVMAYVPDSDCVMLSNSTEKRVLPKSKWPEGNTSHVVEFPKLTPRSEVWLAGKEKDENGKINYVVAKEIEFGEQYYDDKYRKWIPRRYIKHHSNIEIPWPNPPNAFEDGELSTPEHIVHEKTYELQTIGKSPFPTAALDQLRNPYSPFKRQKVTQFHLHRLAAPEMPLTKEQKIYLAKKQKDENKAQKRITPLSEEVKLFIGEKMAAHMNKIESEHLRMHLEALSKVKIPDFEKTLEAAKEAETITQEQEIVNTTETTNQVEKSQAAPEASQ</sequence>
<dbReference type="EMBL" id="JAGSYN010000165">
    <property type="protein sequence ID" value="KAG7662691.1"/>
    <property type="molecule type" value="Genomic_DNA"/>
</dbReference>
<evidence type="ECO:0000313" key="2">
    <source>
        <dbReference type="EMBL" id="KAG7662691.1"/>
    </source>
</evidence>
<dbReference type="Proteomes" id="UP000694255">
    <property type="component" value="Unassembled WGS sequence"/>
</dbReference>
<dbReference type="RefSeq" id="XP_049262924.1">
    <property type="nucleotide sequence ID" value="XM_049407716.1"/>
</dbReference>
<gene>
    <name evidence="2" type="ORF">J8A68_003821</name>
</gene>
<evidence type="ECO:0000256" key="1">
    <source>
        <dbReference type="SAM" id="MobiDB-lite"/>
    </source>
</evidence>
<dbReference type="AlphaFoldDB" id="A0A8J5QCU5"/>